<dbReference type="GO" id="GO:0000287">
    <property type="term" value="F:magnesium ion binding"/>
    <property type="evidence" value="ECO:0007669"/>
    <property type="project" value="TreeGrafter"/>
</dbReference>
<feature type="region of interest" description="Disordered" evidence="8">
    <location>
        <begin position="1"/>
        <end position="29"/>
    </location>
</feature>
<feature type="compositionally biased region" description="Basic and acidic residues" evidence="8">
    <location>
        <begin position="7"/>
        <end position="16"/>
    </location>
</feature>
<feature type="transmembrane region" description="Helical" evidence="9">
    <location>
        <begin position="307"/>
        <end position="326"/>
    </location>
</feature>
<accession>A0A841IPT3</accession>
<dbReference type="GO" id="GO:0050897">
    <property type="term" value="F:cobalt ion binding"/>
    <property type="evidence" value="ECO:0007669"/>
    <property type="project" value="TreeGrafter"/>
</dbReference>
<comment type="similarity">
    <text evidence="2">Belongs to the CorA metal ion transporter (MIT) (TC 1.A.35) family.</text>
</comment>
<dbReference type="AlphaFoldDB" id="A0A841IPT3"/>
<dbReference type="GO" id="GO:0015087">
    <property type="term" value="F:cobalt ion transmembrane transporter activity"/>
    <property type="evidence" value="ECO:0007669"/>
    <property type="project" value="TreeGrafter"/>
</dbReference>
<evidence type="ECO:0000256" key="9">
    <source>
        <dbReference type="SAM" id="Phobius"/>
    </source>
</evidence>
<gene>
    <name evidence="10" type="ORF">FHS13_002063</name>
</gene>
<comment type="caution">
    <text evidence="10">The sequence shown here is derived from an EMBL/GenBank/DDBJ whole genome shotgun (WGS) entry which is preliminary data.</text>
</comment>
<keyword evidence="4" id="KW-1003">Cell membrane</keyword>
<keyword evidence="5 9" id="KW-0812">Transmembrane</keyword>
<dbReference type="InterPro" id="IPR045863">
    <property type="entry name" value="CorA_TM1_TM2"/>
</dbReference>
<dbReference type="Pfam" id="PF01544">
    <property type="entry name" value="CorA"/>
    <property type="match status" value="1"/>
</dbReference>
<dbReference type="SUPFAM" id="SSF144083">
    <property type="entry name" value="Magnesium transport protein CorA, transmembrane region"/>
    <property type="match status" value="1"/>
</dbReference>
<evidence type="ECO:0000313" key="11">
    <source>
        <dbReference type="Proteomes" id="UP000536604"/>
    </source>
</evidence>
<comment type="subcellular location">
    <subcellularLocation>
        <location evidence="1">Cell membrane</location>
        <topology evidence="1">Multi-pass membrane protein</topology>
    </subcellularLocation>
</comment>
<protein>
    <submittedName>
        <fullName evidence="10">Magnesium transporter</fullName>
    </submittedName>
</protein>
<evidence type="ECO:0000256" key="1">
    <source>
        <dbReference type="ARBA" id="ARBA00004651"/>
    </source>
</evidence>
<sequence length="364" mass="39735">MTASDPAPERTMDLGHSDAPPGRAGRGPQWTRLYRGGRPEADADGPAQACQALEGDTDLMAWTALASPGRAQLDELAEALDLPDLAREDAVVAHQRPKVEVHGDVLLLVLRPARYDEVREEVEVGEVHVFVRDRVVATVHHPGPEGTVDLDRIRERVERQEGLLEHGPLAVLHAVLDGVVDGYAPVVSALQADIDEVESQVFGGDPGASRRTYRLARQVIMLQRAVDPLDGVLRALMAPLEGAGAPGRPLRAQVADAELLYSFLRDVADHATTVRERVDGFRQLLQNIMAVNSALIDQAQNEAMKKVSSWGGILVVPTLIASVYGMNMDPRPGFEWLFSWPAALALMVLSSLALYTVFRRRGWL</sequence>
<reference evidence="10 11" key="1">
    <citation type="submission" date="2020-08" db="EMBL/GenBank/DDBJ databases">
        <title>Genomic Encyclopedia of Type Strains, Phase III (KMG-III): the genomes of soil and plant-associated and newly described type strains.</title>
        <authorList>
            <person name="Whitman W."/>
        </authorList>
    </citation>
    <scope>NUCLEOTIDE SEQUENCE [LARGE SCALE GENOMIC DNA]</scope>
    <source>
        <strain evidence="10 11">CECT 8712</strain>
    </source>
</reference>
<evidence type="ECO:0000256" key="7">
    <source>
        <dbReference type="ARBA" id="ARBA00023136"/>
    </source>
</evidence>
<feature type="transmembrane region" description="Helical" evidence="9">
    <location>
        <begin position="338"/>
        <end position="358"/>
    </location>
</feature>
<dbReference type="EMBL" id="JACHJO010000005">
    <property type="protein sequence ID" value="MBB6120112.1"/>
    <property type="molecule type" value="Genomic_DNA"/>
</dbReference>
<dbReference type="PANTHER" id="PTHR46494">
    <property type="entry name" value="CORA FAMILY METAL ION TRANSPORTER (EUROFUNG)"/>
    <property type="match status" value="1"/>
</dbReference>
<dbReference type="Gene3D" id="3.30.460.20">
    <property type="entry name" value="CorA soluble domain-like"/>
    <property type="match status" value="1"/>
</dbReference>
<dbReference type="Gene3D" id="1.20.58.340">
    <property type="entry name" value="Magnesium transport protein CorA, transmembrane region"/>
    <property type="match status" value="2"/>
</dbReference>
<evidence type="ECO:0000256" key="4">
    <source>
        <dbReference type="ARBA" id="ARBA00022475"/>
    </source>
</evidence>
<dbReference type="Proteomes" id="UP000536604">
    <property type="component" value="Unassembled WGS sequence"/>
</dbReference>
<name>A0A841IPT3_9ACTN</name>
<evidence type="ECO:0000256" key="3">
    <source>
        <dbReference type="ARBA" id="ARBA00022448"/>
    </source>
</evidence>
<dbReference type="InterPro" id="IPR045861">
    <property type="entry name" value="CorA_cytoplasmic_dom"/>
</dbReference>
<dbReference type="CDD" id="cd12830">
    <property type="entry name" value="MtCorA-like"/>
    <property type="match status" value="1"/>
</dbReference>
<evidence type="ECO:0000256" key="6">
    <source>
        <dbReference type="ARBA" id="ARBA00022989"/>
    </source>
</evidence>
<dbReference type="SUPFAM" id="SSF143865">
    <property type="entry name" value="CorA soluble domain-like"/>
    <property type="match status" value="1"/>
</dbReference>
<dbReference type="GO" id="GO:0005886">
    <property type="term" value="C:plasma membrane"/>
    <property type="evidence" value="ECO:0007669"/>
    <property type="project" value="UniProtKB-SubCell"/>
</dbReference>
<evidence type="ECO:0000313" key="10">
    <source>
        <dbReference type="EMBL" id="MBB6120112.1"/>
    </source>
</evidence>
<dbReference type="InterPro" id="IPR002523">
    <property type="entry name" value="MgTranspt_CorA/ZnTranspt_ZntB"/>
</dbReference>
<organism evidence="10 11">
    <name type="scientific">Nocardiopsis algeriensis</name>
    <dbReference type="NCBI Taxonomy" id="1478215"/>
    <lineage>
        <taxon>Bacteria</taxon>
        <taxon>Bacillati</taxon>
        <taxon>Actinomycetota</taxon>
        <taxon>Actinomycetes</taxon>
        <taxon>Streptosporangiales</taxon>
        <taxon>Nocardiopsidaceae</taxon>
        <taxon>Nocardiopsis</taxon>
    </lineage>
</organism>
<dbReference type="GO" id="GO:0015095">
    <property type="term" value="F:magnesium ion transmembrane transporter activity"/>
    <property type="evidence" value="ECO:0007669"/>
    <property type="project" value="TreeGrafter"/>
</dbReference>
<dbReference type="PANTHER" id="PTHR46494:SF1">
    <property type="entry name" value="CORA FAMILY METAL ION TRANSPORTER (EUROFUNG)"/>
    <property type="match status" value="1"/>
</dbReference>
<keyword evidence="3" id="KW-0813">Transport</keyword>
<evidence type="ECO:0000256" key="5">
    <source>
        <dbReference type="ARBA" id="ARBA00022692"/>
    </source>
</evidence>
<evidence type="ECO:0000256" key="8">
    <source>
        <dbReference type="SAM" id="MobiDB-lite"/>
    </source>
</evidence>
<keyword evidence="7 9" id="KW-0472">Membrane</keyword>
<keyword evidence="6 9" id="KW-1133">Transmembrane helix</keyword>
<keyword evidence="11" id="KW-1185">Reference proteome</keyword>
<proteinExistence type="inferred from homology"/>
<evidence type="ECO:0000256" key="2">
    <source>
        <dbReference type="ARBA" id="ARBA00009765"/>
    </source>
</evidence>